<dbReference type="InterPro" id="IPR006671">
    <property type="entry name" value="Cyclin_N"/>
</dbReference>
<organism evidence="3 4">
    <name type="scientific">Streblomastix strix</name>
    <dbReference type="NCBI Taxonomy" id="222440"/>
    <lineage>
        <taxon>Eukaryota</taxon>
        <taxon>Metamonada</taxon>
        <taxon>Preaxostyla</taxon>
        <taxon>Oxymonadida</taxon>
        <taxon>Streblomastigidae</taxon>
        <taxon>Streblomastix</taxon>
    </lineage>
</organism>
<gene>
    <name evidence="3" type="ORF">EZS28_045493</name>
</gene>
<feature type="compositionally biased region" description="Low complexity" evidence="1">
    <location>
        <begin position="8"/>
        <end position="20"/>
    </location>
</feature>
<proteinExistence type="predicted"/>
<dbReference type="OrthoDB" id="10264655at2759"/>
<dbReference type="PANTHER" id="PTHR10026">
    <property type="entry name" value="CYCLIN"/>
    <property type="match status" value="1"/>
</dbReference>
<dbReference type="InterPro" id="IPR043198">
    <property type="entry name" value="Cyclin/Ssn8"/>
</dbReference>
<dbReference type="Proteomes" id="UP000324800">
    <property type="component" value="Unassembled WGS sequence"/>
</dbReference>
<feature type="non-terminal residue" evidence="3">
    <location>
        <position position="279"/>
    </location>
</feature>
<dbReference type="GO" id="GO:0006357">
    <property type="term" value="P:regulation of transcription by RNA polymerase II"/>
    <property type="evidence" value="ECO:0007669"/>
    <property type="project" value="InterPro"/>
</dbReference>
<accession>A0A5J4TMD6</accession>
<feature type="compositionally biased region" description="Polar residues" evidence="1">
    <location>
        <begin position="23"/>
        <end position="32"/>
    </location>
</feature>
<feature type="domain" description="Cyclin N-terminal" evidence="2">
    <location>
        <begin position="51"/>
        <end position="139"/>
    </location>
</feature>
<comment type="caution">
    <text evidence="3">The sequence shown here is derived from an EMBL/GenBank/DDBJ whole genome shotgun (WGS) entry which is preliminary data.</text>
</comment>
<sequence>MSLIRGKQNSQSSQENCQEQNIKDAQTPSRRSGISEDQEERKRFLQSFPVQTACIFFHRFFAQRSMREFDCDLVAVACLFIAGKVEEFPQKTKHIIRVYLQLLFCSDMQTINEEANEYKIMRDMLYTVEFEIMKELEFEFWVASPSIYLIKFASQNCKLEVVETGWQLINDSFRFPLYLSYSAEVIAWCAFRLSAHMYKFSLDKYTRHNEFLRKEENQEQVKKCMISMRENCLIGCQMGHITTKNIKDYFHELWTQSSSSSASQISSESDHNYQIKNLP</sequence>
<dbReference type="InterPro" id="IPR036915">
    <property type="entry name" value="Cyclin-like_sf"/>
</dbReference>
<evidence type="ECO:0000313" key="3">
    <source>
        <dbReference type="EMBL" id="KAA6358980.1"/>
    </source>
</evidence>
<dbReference type="SUPFAM" id="SSF47954">
    <property type="entry name" value="Cyclin-like"/>
    <property type="match status" value="2"/>
</dbReference>
<dbReference type="Gene3D" id="1.10.472.10">
    <property type="entry name" value="Cyclin-like"/>
    <property type="match status" value="2"/>
</dbReference>
<dbReference type="GO" id="GO:0016538">
    <property type="term" value="F:cyclin-dependent protein serine/threonine kinase regulator activity"/>
    <property type="evidence" value="ECO:0007669"/>
    <property type="project" value="InterPro"/>
</dbReference>
<reference evidence="3 4" key="1">
    <citation type="submission" date="2019-03" db="EMBL/GenBank/DDBJ databases">
        <title>Single cell metagenomics reveals metabolic interactions within the superorganism composed of flagellate Streblomastix strix and complex community of Bacteroidetes bacteria on its surface.</title>
        <authorList>
            <person name="Treitli S.C."/>
            <person name="Kolisko M."/>
            <person name="Husnik F."/>
            <person name="Keeling P."/>
            <person name="Hampl V."/>
        </authorList>
    </citation>
    <scope>NUCLEOTIDE SEQUENCE [LARGE SCALE GENOMIC DNA]</scope>
    <source>
        <strain evidence="3">ST1C</strain>
    </source>
</reference>
<dbReference type="Pfam" id="PF00134">
    <property type="entry name" value="Cyclin_N"/>
    <property type="match status" value="1"/>
</dbReference>
<evidence type="ECO:0000313" key="4">
    <source>
        <dbReference type="Proteomes" id="UP000324800"/>
    </source>
</evidence>
<protein>
    <recommendedName>
        <fullName evidence="2">Cyclin N-terminal domain-containing protein</fullName>
    </recommendedName>
</protein>
<evidence type="ECO:0000256" key="1">
    <source>
        <dbReference type="SAM" id="MobiDB-lite"/>
    </source>
</evidence>
<dbReference type="AlphaFoldDB" id="A0A5J4TMD6"/>
<dbReference type="EMBL" id="SNRW01029085">
    <property type="protein sequence ID" value="KAA6358980.1"/>
    <property type="molecule type" value="Genomic_DNA"/>
</dbReference>
<evidence type="ECO:0000259" key="2">
    <source>
        <dbReference type="Pfam" id="PF00134"/>
    </source>
</evidence>
<feature type="region of interest" description="Disordered" evidence="1">
    <location>
        <begin position="1"/>
        <end position="36"/>
    </location>
</feature>
<name>A0A5J4TMD6_9EUKA</name>